<evidence type="ECO:0000313" key="2">
    <source>
        <dbReference type="Proteomes" id="UP001362999"/>
    </source>
</evidence>
<dbReference type="Gene3D" id="3.80.10.10">
    <property type="entry name" value="Ribonuclease Inhibitor"/>
    <property type="match status" value="1"/>
</dbReference>
<evidence type="ECO:0008006" key="3">
    <source>
        <dbReference type="Google" id="ProtNLM"/>
    </source>
</evidence>
<organism evidence="1 2">
    <name type="scientific">Favolaschia claudopus</name>
    <dbReference type="NCBI Taxonomy" id="2862362"/>
    <lineage>
        <taxon>Eukaryota</taxon>
        <taxon>Fungi</taxon>
        <taxon>Dikarya</taxon>
        <taxon>Basidiomycota</taxon>
        <taxon>Agaricomycotina</taxon>
        <taxon>Agaricomycetes</taxon>
        <taxon>Agaricomycetidae</taxon>
        <taxon>Agaricales</taxon>
        <taxon>Marasmiineae</taxon>
        <taxon>Mycenaceae</taxon>
        <taxon>Favolaschia</taxon>
    </lineage>
</organism>
<dbReference type="AlphaFoldDB" id="A0AAW0AKU3"/>
<dbReference type="Proteomes" id="UP001362999">
    <property type="component" value="Unassembled WGS sequence"/>
</dbReference>
<evidence type="ECO:0000313" key="1">
    <source>
        <dbReference type="EMBL" id="KAK7013799.1"/>
    </source>
</evidence>
<dbReference type="SUPFAM" id="SSF52047">
    <property type="entry name" value="RNI-like"/>
    <property type="match status" value="1"/>
</dbReference>
<dbReference type="EMBL" id="JAWWNJ010000058">
    <property type="protein sequence ID" value="KAK7013799.1"/>
    <property type="molecule type" value="Genomic_DNA"/>
</dbReference>
<reference evidence="1 2" key="1">
    <citation type="journal article" date="2024" name="J Genomics">
        <title>Draft genome sequencing and assembly of Favolaschia claudopus CIRM-BRFM 2984 isolated from oak limbs.</title>
        <authorList>
            <person name="Navarro D."/>
            <person name="Drula E."/>
            <person name="Chaduli D."/>
            <person name="Cazenave R."/>
            <person name="Ahrendt S."/>
            <person name="Wang J."/>
            <person name="Lipzen A."/>
            <person name="Daum C."/>
            <person name="Barry K."/>
            <person name="Grigoriev I.V."/>
            <person name="Favel A."/>
            <person name="Rosso M.N."/>
            <person name="Martin F."/>
        </authorList>
    </citation>
    <scope>NUCLEOTIDE SEQUENCE [LARGE SCALE GENOMIC DNA]</scope>
    <source>
        <strain evidence="1 2">CIRM-BRFM 2984</strain>
    </source>
</reference>
<proteinExistence type="predicted"/>
<comment type="caution">
    <text evidence="1">The sequence shown here is derived from an EMBL/GenBank/DDBJ whole genome shotgun (WGS) entry which is preliminary data.</text>
</comment>
<accession>A0AAW0AKU3</accession>
<keyword evidence="2" id="KW-1185">Reference proteome</keyword>
<sequence>MRCDVELQAAQCGTEPDRMLSGSVALSAHTPQFHSAFVLATVHRLPNEILIFIFDLCCPEESRNSGEEVDNVSQKHLRELGKVCSLWYWCIMGTPSLWCRVEINTEFWDSVPLSTKTLLSLVEFALQKGGTHPLDVRLTVWSAEFRPAMEMLVEHISRWRQVHFTGNSVVSQYLAGVKGKVDQLTSLRLEGNQWKSVEIFKHAVQLSKVELYGRVDEIPELPWTQLREFRFQNRGARGANDCLALLSQAANLDSASFALRLNSRSFDTPWKSSSSRITLFKLRLAARQAELVGCLFDCLTLPALKALDISDHDGLSPPLWAPPQFAAFAARSSLRDHLTELSLHAQITDLELLRCLETLPSLTSLHVSDSDEHTTITDTLLNGLICSFDAAPLIPRLVCLEFTTVLAFTASVYNEVITSRVVARRPRNESDRFTAILRWREPANHEDIFTMLVRLTALKVEGGLLFYLYPGN</sequence>
<dbReference type="InterPro" id="IPR032675">
    <property type="entry name" value="LRR_dom_sf"/>
</dbReference>
<protein>
    <recommendedName>
        <fullName evidence="3">F-box domain-containing protein</fullName>
    </recommendedName>
</protein>
<name>A0AAW0AKU3_9AGAR</name>
<gene>
    <name evidence="1" type="ORF">R3P38DRAFT_3004016</name>
</gene>